<dbReference type="SMART" id="SM00174">
    <property type="entry name" value="RHO"/>
    <property type="match status" value="1"/>
</dbReference>
<dbReference type="PROSITE" id="PS51421">
    <property type="entry name" value="RAS"/>
    <property type="match status" value="1"/>
</dbReference>
<keyword evidence="2" id="KW-0342">GTP-binding</keyword>
<dbReference type="Gene3D" id="3.40.50.300">
    <property type="entry name" value="P-loop containing nucleotide triphosphate hydrolases"/>
    <property type="match status" value="1"/>
</dbReference>
<dbReference type="GO" id="GO:0022412">
    <property type="term" value="P:cellular process involved in reproduction in multicellular organism"/>
    <property type="evidence" value="ECO:0007669"/>
    <property type="project" value="UniProtKB-ARBA"/>
</dbReference>
<dbReference type="GO" id="GO:0001667">
    <property type="term" value="P:ameboidal-type cell migration"/>
    <property type="evidence" value="ECO:0007669"/>
    <property type="project" value="UniProtKB-ARBA"/>
</dbReference>
<evidence type="ECO:0000256" key="2">
    <source>
        <dbReference type="ARBA" id="ARBA00023134"/>
    </source>
</evidence>
<gene>
    <name evidence="3" type="ORF">HNY73_018230</name>
</gene>
<keyword evidence="1" id="KW-0547">Nucleotide-binding</keyword>
<dbReference type="GO" id="GO:0035006">
    <property type="term" value="P:melanization defense response"/>
    <property type="evidence" value="ECO:0007669"/>
    <property type="project" value="UniProtKB-ARBA"/>
</dbReference>
<dbReference type="PROSITE" id="PS51420">
    <property type="entry name" value="RHO"/>
    <property type="match status" value="1"/>
</dbReference>
<dbReference type="GO" id="GO:0035099">
    <property type="term" value="P:hemocyte migration"/>
    <property type="evidence" value="ECO:0007669"/>
    <property type="project" value="UniProtKB-ARBA"/>
</dbReference>
<dbReference type="InterPro" id="IPR027417">
    <property type="entry name" value="P-loop_NTPase"/>
</dbReference>
<protein>
    <submittedName>
        <fullName evidence="3">Cdc42 like protein</fullName>
    </submittedName>
</protein>
<sequence>MKESVILLRNQTGFLLRLYNKLMMHPARTFCPSLESVTINVADWTVELFDIATSAEYERLRPLGYENTHIFFVCFSVVMPSSAESLKTQWLPEITFNRRKARYILVGTQIDLRDDEVTIEKMAQNNQKPFTVEEGQKLAEELKALKYLECSVLTQEGLQELMEEAVHATFSAPKTKRKRKCLIL</sequence>
<reference evidence="3" key="2">
    <citation type="submission" date="2020-06" db="EMBL/GenBank/DDBJ databases">
        <authorList>
            <person name="Sheffer M."/>
        </authorList>
    </citation>
    <scope>NUCLEOTIDE SEQUENCE</scope>
</reference>
<dbReference type="InterPro" id="IPR003578">
    <property type="entry name" value="Small_GTPase_Rho"/>
</dbReference>
<dbReference type="PANTHER" id="PTHR24072">
    <property type="entry name" value="RHO FAMILY GTPASE"/>
    <property type="match status" value="1"/>
</dbReference>
<dbReference type="InterPro" id="IPR001806">
    <property type="entry name" value="Small_GTPase"/>
</dbReference>
<keyword evidence="4" id="KW-1185">Reference proteome</keyword>
<organism evidence="3 4">
    <name type="scientific">Argiope bruennichi</name>
    <name type="common">Wasp spider</name>
    <name type="synonym">Aranea bruennichi</name>
    <dbReference type="NCBI Taxonomy" id="94029"/>
    <lineage>
        <taxon>Eukaryota</taxon>
        <taxon>Metazoa</taxon>
        <taxon>Ecdysozoa</taxon>
        <taxon>Arthropoda</taxon>
        <taxon>Chelicerata</taxon>
        <taxon>Arachnida</taxon>
        <taxon>Araneae</taxon>
        <taxon>Araneomorphae</taxon>
        <taxon>Entelegynae</taxon>
        <taxon>Araneoidea</taxon>
        <taxon>Araneidae</taxon>
        <taxon>Argiope</taxon>
    </lineage>
</organism>
<dbReference type="NCBIfam" id="TIGR00231">
    <property type="entry name" value="small_GTP"/>
    <property type="match status" value="1"/>
</dbReference>
<dbReference type="GO" id="GO:0005525">
    <property type="term" value="F:GTP binding"/>
    <property type="evidence" value="ECO:0007669"/>
    <property type="project" value="UniProtKB-KW"/>
</dbReference>
<dbReference type="GO" id="GO:0003006">
    <property type="term" value="P:developmental process involved in reproduction"/>
    <property type="evidence" value="ECO:0007669"/>
    <property type="project" value="UniProtKB-ARBA"/>
</dbReference>
<dbReference type="GO" id="GO:0003924">
    <property type="term" value="F:GTPase activity"/>
    <property type="evidence" value="ECO:0007669"/>
    <property type="project" value="InterPro"/>
</dbReference>
<dbReference type="PROSITE" id="PS51419">
    <property type="entry name" value="RAB"/>
    <property type="match status" value="1"/>
</dbReference>
<evidence type="ECO:0000256" key="1">
    <source>
        <dbReference type="ARBA" id="ARBA00022741"/>
    </source>
</evidence>
<name>A0A8T0EDD5_ARGBR</name>
<dbReference type="AlphaFoldDB" id="A0A8T0EDD5"/>
<accession>A0A8T0EDD5</accession>
<reference evidence="3" key="1">
    <citation type="journal article" date="2020" name="bioRxiv">
        <title>Chromosome-level reference genome of the European wasp spider Argiope bruennichi: a resource for studies on range expansion and evolutionary adaptation.</title>
        <authorList>
            <person name="Sheffer M.M."/>
            <person name="Hoppe A."/>
            <person name="Krehenwinkel H."/>
            <person name="Uhl G."/>
            <person name="Kuss A.W."/>
            <person name="Jensen L."/>
            <person name="Jensen C."/>
            <person name="Gillespie R.G."/>
            <person name="Hoff K.J."/>
            <person name="Prost S."/>
        </authorList>
    </citation>
    <scope>NUCLEOTIDE SEQUENCE</scope>
</reference>
<dbReference type="SUPFAM" id="SSF52540">
    <property type="entry name" value="P-loop containing nucleoside triphosphate hydrolases"/>
    <property type="match status" value="1"/>
</dbReference>
<dbReference type="GO" id="GO:0007264">
    <property type="term" value="P:small GTPase-mediated signal transduction"/>
    <property type="evidence" value="ECO:0007669"/>
    <property type="project" value="InterPro"/>
</dbReference>
<comment type="caution">
    <text evidence="3">The sequence shown here is derived from an EMBL/GenBank/DDBJ whole genome shotgun (WGS) entry which is preliminary data.</text>
</comment>
<dbReference type="EMBL" id="JABXBU010002228">
    <property type="protein sequence ID" value="KAF8770737.1"/>
    <property type="molecule type" value="Genomic_DNA"/>
</dbReference>
<dbReference type="Pfam" id="PF00071">
    <property type="entry name" value="Ras"/>
    <property type="match status" value="1"/>
</dbReference>
<proteinExistence type="predicted"/>
<evidence type="ECO:0000313" key="4">
    <source>
        <dbReference type="Proteomes" id="UP000807504"/>
    </source>
</evidence>
<dbReference type="InterPro" id="IPR005225">
    <property type="entry name" value="Small_GTP-bd"/>
</dbReference>
<dbReference type="Proteomes" id="UP000807504">
    <property type="component" value="Unassembled WGS sequence"/>
</dbReference>
<evidence type="ECO:0000313" key="3">
    <source>
        <dbReference type="EMBL" id="KAF8770737.1"/>
    </source>
</evidence>